<dbReference type="AlphaFoldDB" id="A0A839HDF6"/>
<keyword evidence="3" id="KW-0540">Nuclease</keyword>
<keyword evidence="7" id="KW-0346">Stress response</keyword>
<proteinExistence type="inferred from homology"/>
<keyword evidence="4" id="KW-0255">Endonuclease</keyword>
<evidence type="ECO:0000256" key="2">
    <source>
        <dbReference type="ARBA" id="ARBA00022649"/>
    </source>
</evidence>
<reference evidence="8 9" key="1">
    <citation type="journal article" date="2020" name="Arch. Microbiol.">
        <title>The genome sequence of the giant phototrophic gammaproteobacterium Thiospirillum jenense gives insight into its physiological properties and phylogenetic relationships.</title>
        <authorList>
            <person name="Imhoff J.F."/>
            <person name="Meyer T.E."/>
            <person name="Kyndt J.A."/>
        </authorList>
    </citation>
    <scope>NUCLEOTIDE SEQUENCE [LARGE SCALE GENOMIC DNA]</scope>
    <source>
        <strain evidence="8 9">DSM 216</strain>
    </source>
</reference>
<dbReference type="GO" id="GO:0003729">
    <property type="term" value="F:mRNA binding"/>
    <property type="evidence" value="ECO:0007669"/>
    <property type="project" value="InterPro"/>
</dbReference>
<gene>
    <name evidence="8" type="ORF">HUK38_04165</name>
</gene>
<accession>A0A839HDF6</accession>
<keyword evidence="5" id="KW-0378">Hydrolase</keyword>
<dbReference type="InterPro" id="IPR038570">
    <property type="entry name" value="HicA_sf"/>
</dbReference>
<dbReference type="Proteomes" id="UP000548632">
    <property type="component" value="Unassembled WGS sequence"/>
</dbReference>
<evidence type="ECO:0000256" key="7">
    <source>
        <dbReference type="ARBA" id="ARBA00023016"/>
    </source>
</evidence>
<evidence type="ECO:0000256" key="5">
    <source>
        <dbReference type="ARBA" id="ARBA00022801"/>
    </source>
</evidence>
<evidence type="ECO:0000256" key="1">
    <source>
        <dbReference type="ARBA" id="ARBA00006620"/>
    </source>
</evidence>
<dbReference type="RefSeq" id="WP_182582780.1">
    <property type="nucleotide sequence ID" value="NZ_JABVCQ010000007.1"/>
</dbReference>
<dbReference type="GO" id="GO:0016787">
    <property type="term" value="F:hydrolase activity"/>
    <property type="evidence" value="ECO:0007669"/>
    <property type="project" value="UniProtKB-KW"/>
</dbReference>
<comment type="caution">
    <text evidence="8">The sequence shown here is derived from an EMBL/GenBank/DDBJ whole genome shotgun (WGS) entry which is preliminary data.</text>
</comment>
<keyword evidence="2" id="KW-1277">Toxin-antitoxin system</keyword>
<dbReference type="InterPro" id="IPR012933">
    <property type="entry name" value="HicA_mRNA_interferase"/>
</dbReference>
<organism evidence="8 9">
    <name type="scientific">Thiospirillum jenense</name>
    <dbReference type="NCBI Taxonomy" id="1653858"/>
    <lineage>
        <taxon>Bacteria</taxon>
        <taxon>Pseudomonadati</taxon>
        <taxon>Pseudomonadota</taxon>
        <taxon>Gammaproteobacteria</taxon>
        <taxon>Chromatiales</taxon>
        <taxon>Chromatiaceae</taxon>
        <taxon>Thiospirillum</taxon>
    </lineage>
</organism>
<evidence type="ECO:0000313" key="8">
    <source>
        <dbReference type="EMBL" id="MBB1125426.1"/>
    </source>
</evidence>
<comment type="similarity">
    <text evidence="1">Belongs to the HicA mRNA interferase family.</text>
</comment>
<protein>
    <submittedName>
        <fullName evidence="8">Type II toxin-antitoxin system HicA family toxin</fullName>
    </submittedName>
</protein>
<dbReference type="Pfam" id="PF07927">
    <property type="entry name" value="HicA_toxin"/>
    <property type="match status" value="1"/>
</dbReference>
<evidence type="ECO:0000256" key="6">
    <source>
        <dbReference type="ARBA" id="ARBA00022884"/>
    </source>
</evidence>
<sequence>MNGKHVIAKLEAAGWTLKRVRGSHHLMQKNGVTVPVPVHGTTDIGRNLLAALERQTGVKLK</sequence>
<evidence type="ECO:0000256" key="4">
    <source>
        <dbReference type="ARBA" id="ARBA00022759"/>
    </source>
</evidence>
<name>A0A839HDF6_9GAMM</name>
<dbReference type="GO" id="GO:0004519">
    <property type="term" value="F:endonuclease activity"/>
    <property type="evidence" value="ECO:0007669"/>
    <property type="project" value="UniProtKB-KW"/>
</dbReference>
<keyword evidence="9" id="KW-1185">Reference proteome</keyword>
<evidence type="ECO:0000256" key="3">
    <source>
        <dbReference type="ARBA" id="ARBA00022722"/>
    </source>
</evidence>
<dbReference type="SUPFAM" id="SSF54786">
    <property type="entry name" value="YcfA/nrd intein domain"/>
    <property type="match status" value="1"/>
</dbReference>
<keyword evidence="6" id="KW-0694">RNA-binding</keyword>
<dbReference type="Gene3D" id="3.30.920.30">
    <property type="entry name" value="Hypothetical protein"/>
    <property type="match status" value="1"/>
</dbReference>
<dbReference type="EMBL" id="JABVCQ010000007">
    <property type="protein sequence ID" value="MBB1125426.1"/>
    <property type="molecule type" value="Genomic_DNA"/>
</dbReference>
<evidence type="ECO:0000313" key="9">
    <source>
        <dbReference type="Proteomes" id="UP000548632"/>
    </source>
</evidence>